<dbReference type="STRING" id="1280941.HY2_02870"/>
<accession>A0A062TX31</accession>
<dbReference type="InterPro" id="IPR021251">
    <property type="entry name" value="DUF2793"/>
</dbReference>
<dbReference type="eggNOG" id="ENOG502Z9IR">
    <property type="taxonomic scope" value="Bacteria"/>
</dbReference>
<organism evidence="1 2">
    <name type="scientific">Hyphomonas pacifica</name>
    <dbReference type="NCBI Taxonomy" id="1280941"/>
    <lineage>
        <taxon>Bacteria</taxon>
        <taxon>Pseudomonadati</taxon>
        <taxon>Pseudomonadota</taxon>
        <taxon>Alphaproteobacteria</taxon>
        <taxon>Hyphomonadales</taxon>
        <taxon>Hyphomonadaceae</taxon>
        <taxon>Hyphomonas</taxon>
    </lineage>
</organism>
<evidence type="ECO:0000313" key="1">
    <source>
        <dbReference type="EMBL" id="RAN33147.1"/>
    </source>
</evidence>
<dbReference type="Proteomes" id="UP000249123">
    <property type="component" value="Unassembled WGS sequence"/>
</dbReference>
<dbReference type="OrthoDB" id="564699at2"/>
<dbReference type="EMBL" id="AWFB01000023">
    <property type="protein sequence ID" value="RAN33147.1"/>
    <property type="molecule type" value="Genomic_DNA"/>
</dbReference>
<name>A0A062TX31_9PROT</name>
<proteinExistence type="predicted"/>
<gene>
    <name evidence="1" type="ORF">HY3_02035</name>
</gene>
<dbReference type="Pfam" id="PF10983">
    <property type="entry name" value="DUF2793"/>
    <property type="match status" value="1"/>
</dbReference>
<reference evidence="1 2" key="1">
    <citation type="submission" date="2013-04" db="EMBL/GenBank/DDBJ databases">
        <title>Hyphomonas sp. T24B3 Genome Sequencing.</title>
        <authorList>
            <person name="Lai Q."/>
            <person name="Shao Z."/>
        </authorList>
    </citation>
    <scope>NUCLEOTIDE SEQUENCE [LARGE SCALE GENOMIC DNA]</scope>
    <source>
        <strain evidence="1 2">T24B3</strain>
    </source>
</reference>
<comment type="caution">
    <text evidence="1">The sequence shown here is derived from an EMBL/GenBank/DDBJ whole genome shotgun (WGS) entry which is preliminary data.</text>
</comment>
<sequence>MDHSSHLGLPYLQPSQAQKHVTINESLERLDALVQLSVISRVTDISDVTPTEGDRYLIPDGATGGWAGRQTEIAAWYAGEWIFVTPGAGWQAWVMDEAKRIVFQAGAWAGAAEEAARFGVNIAPDDIRRLSVRSAQSLFTHDGGDHRLVINKNASMDIASLVFQQNYSGRSELSLGADGAFALRTSEDGSSWQSRFSAAPGEKQVCFSGARSGLIDIPDADVATIIPPGSGGFLMLTVVDPDYPQAHHSGILVFDVGTSPGLITLTAGTGLHNAGVSSPGALVGEVSRSSLGVDSSGLHIRNRTGDARTYSYTFLG</sequence>
<evidence type="ECO:0000313" key="2">
    <source>
        <dbReference type="Proteomes" id="UP000249123"/>
    </source>
</evidence>
<dbReference type="AlphaFoldDB" id="A0A062TX31"/>
<keyword evidence="2" id="KW-1185">Reference proteome</keyword>
<protein>
    <submittedName>
        <fullName evidence="1">Uncharacterized protein</fullName>
    </submittedName>
</protein>
<dbReference type="RefSeq" id="WP_051594929.1">
    <property type="nucleotide sequence ID" value="NZ_AWFA01000034.1"/>
</dbReference>